<evidence type="ECO:0000256" key="4">
    <source>
        <dbReference type="ARBA" id="ARBA00022917"/>
    </source>
</evidence>
<comment type="function">
    <text evidence="5">Attaches a formyl group to the free amino group of methionyl-tRNA(fMet). The formyl group appears to play a dual role in the initiator identity of N-formylmethionyl-tRNA by promoting its recognition by IF2 and preventing the misappropriation of this tRNA by the elongation apparatus.</text>
</comment>
<dbReference type="CDD" id="cd08704">
    <property type="entry name" value="Met_tRNA_FMT_C"/>
    <property type="match status" value="1"/>
</dbReference>
<dbReference type="SUPFAM" id="SSF50486">
    <property type="entry name" value="FMT C-terminal domain-like"/>
    <property type="match status" value="1"/>
</dbReference>
<dbReference type="InterPro" id="IPR011034">
    <property type="entry name" value="Formyl_transferase-like_C_sf"/>
</dbReference>
<dbReference type="FunFam" id="3.40.50.12230:FF:000001">
    <property type="entry name" value="Methionyl-tRNA formyltransferase"/>
    <property type="match status" value="1"/>
</dbReference>
<feature type="domain" description="Formyl transferase C-terminal" evidence="7">
    <location>
        <begin position="205"/>
        <end position="304"/>
    </location>
</feature>
<comment type="caution">
    <text evidence="8">The sequence shown here is derived from an EMBL/GenBank/DDBJ whole genome shotgun (WGS) entry which is preliminary data.</text>
</comment>
<evidence type="ECO:0000256" key="2">
    <source>
        <dbReference type="ARBA" id="ARBA00012261"/>
    </source>
</evidence>
<evidence type="ECO:0000256" key="1">
    <source>
        <dbReference type="ARBA" id="ARBA00010699"/>
    </source>
</evidence>
<evidence type="ECO:0000313" key="8">
    <source>
        <dbReference type="EMBL" id="EFV02175.1"/>
    </source>
</evidence>
<evidence type="ECO:0000256" key="5">
    <source>
        <dbReference type="HAMAP-Rule" id="MF_00182"/>
    </source>
</evidence>
<dbReference type="InterPro" id="IPR005793">
    <property type="entry name" value="Formyl_trans_C"/>
</dbReference>
<dbReference type="InterPro" id="IPR044135">
    <property type="entry name" value="Met-tRNA-FMT_C"/>
</dbReference>
<dbReference type="RefSeq" id="WP_006598195.1">
    <property type="nucleotide sequence ID" value="NZ_GL622359.1"/>
</dbReference>
<dbReference type="STRING" id="887929.HMP0721_0771"/>
<dbReference type="CDD" id="cd08646">
    <property type="entry name" value="FMT_core_Met-tRNA-FMT_N"/>
    <property type="match status" value="1"/>
</dbReference>
<dbReference type="InterPro" id="IPR036477">
    <property type="entry name" value="Formyl_transf_N_sf"/>
</dbReference>
<dbReference type="Pfam" id="PF00551">
    <property type="entry name" value="Formyl_trans_N"/>
    <property type="match status" value="1"/>
</dbReference>
<dbReference type="HOGENOM" id="CLU_033347_1_1_9"/>
<dbReference type="Proteomes" id="UP000004754">
    <property type="component" value="Unassembled WGS sequence"/>
</dbReference>
<keyword evidence="4 5" id="KW-0648">Protein biosynthesis</keyword>
<dbReference type="Pfam" id="PF02911">
    <property type="entry name" value="Formyl_trans_C"/>
    <property type="match status" value="1"/>
</dbReference>
<feature type="binding site" evidence="5">
    <location>
        <begin position="111"/>
        <end position="114"/>
    </location>
    <ligand>
        <name>(6S)-5,6,7,8-tetrahydrofolate</name>
        <dbReference type="ChEBI" id="CHEBI:57453"/>
    </ligand>
</feature>
<dbReference type="OrthoDB" id="9802815at2"/>
<keyword evidence="9" id="KW-1185">Reference proteome</keyword>
<dbReference type="GO" id="GO:0005829">
    <property type="term" value="C:cytosol"/>
    <property type="evidence" value="ECO:0007669"/>
    <property type="project" value="TreeGrafter"/>
</dbReference>
<evidence type="ECO:0000259" key="7">
    <source>
        <dbReference type="Pfam" id="PF02911"/>
    </source>
</evidence>
<dbReference type="InterPro" id="IPR041711">
    <property type="entry name" value="Met-tRNA-FMT_N"/>
</dbReference>
<dbReference type="PANTHER" id="PTHR11138">
    <property type="entry name" value="METHIONYL-TRNA FORMYLTRANSFERASE"/>
    <property type="match status" value="1"/>
</dbReference>
<dbReference type="NCBIfam" id="TIGR00460">
    <property type="entry name" value="fmt"/>
    <property type="match status" value="1"/>
</dbReference>
<dbReference type="GO" id="GO:0004479">
    <property type="term" value="F:methionyl-tRNA formyltransferase activity"/>
    <property type="evidence" value="ECO:0007669"/>
    <property type="project" value="UniProtKB-UniRule"/>
</dbReference>
<dbReference type="SUPFAM" id="SSF53328">
    <property type="entry name" value="Formyltransferase"/>
    <property type="match status" value="1"/>
</dbReference>
<dbReference type="eggNOG" id="COG0223">
    <property type="taxonomic scope" value="Bacteria"/>
</dbReference>
<dbReference type="PANTHER" id="PTHR11138:SF5">
    <property type="entry name" value="METHIONYL-TRNA FORMYLTRANSFERASE, MITOCHONDRIAL"/>
    <property type="match status" value="1"/>
</dbReference>
<dbReference type="InterPro" id="IPR002376">
    <property type="entry name" value="Formyl_transf_N"/>
</dbReference>
<dbReference type="HAMAP" id="MF_00182">
    <property type="entry name" value="Formyl_trans"/>
    <property type="match status" value="1"/>
</dbReference>
<dbReference type="EMBL" id="AEQN01000012">
    <property type="protein sequence ID" value="EFV02175.1"/>
    <property type="molecule type" value="Genomic_DNA"/>
</dbReference>
<dbReference type="AlphaFoldDB" id="E6MFI8"/>
<keyword evidence="3 5" id="KW-0808">Transferase</keyword>
<protein>
    <recommendedName>
        <fullName evidence="2 5">Methionyl-tRNA formyltransferase</fullName>
        <ecNumber evidence="2 5">2.1.2.9</ecNumber>
    </recommendedName>
</protein>
<dbReference type="EC" id="2.1.2.9" evidence="2 5"/>
<evidence type="ECO:0000256" key="3">
    <source>
        <dbReference type="ARBA" id="ARBA00022679"/>
    </source>
</evidence>
<dbReference type="Gene3D" id="3.40.50.12230">
    <property type="match status" value="1"/>
</dbReference>
<evidence type="ECO:0000259" key="6">
    <source>
        <dbReference type="Pfam" id="PF00551"/>
    </source>
</evidence>
<accession>E6MFI8</accession>
<name>E6MFI8_9FIRM</name>
<feature type="domain" description="Formyl transferase N-terminal" evidence="6">
    <location>
        <begin position="4"/>
        <end position="181"/>
    </location>
</feature>
<reference evidence="8 9" key="1">
    <citation type="submission" date="2010-12" db="EMBL/GenBank/DDBJ databases">
        <authorList>
            <person name="Muzny D."/>
            <person name="Qin X."/>
            <person name="Deng J."/>
            <person name="Jiang H."/>
            <person name="Liu Y."/>
            <person name="Qu J."/>
            <person name="Song X.-Z."/>
            <person name="Zhang L."/>
            <person name="Thornton R."/>
            <person name="Coyle M."/>
            <person name="Francisco L."/>
            <person name="Jackson L."/>
            <person name="Javaid M."/>
            <person name="Korchina V."/>
            <person name="Kovar C."/>
            <person name="Mata R."/>
            <person name="Mathew T."/>
            <person name="Ngo R."/>
            <person name="Nguyen L."/>
            <person name="Nguyen N."/>
            <person name="Okwuonu G."/>
            <person name="Ongeri F."/>
            <person name="Pham C."/>
            <person name="Simmons D."/>
            <person name="Wilczek-Boney K."/>
            <person name="Hale W."/>
            <person name="Jakkamsetti A."/>
            <person name="Pham P."/>
            <person name="Ruth R."/>
            <person name="San Lucas F."/>
            <person name="Warren J."/>
            <person name="Zhang J."/>
            <person name="Zhao Z."/>
            <person name="Zhou C."/>
            <person name="Zhu D."/>
            <person name="Lee S."/>
            <person name="Bess C."/>
            <person name="Blankenburg K."/>
            <person name="Forbes L."/>
            <person name="Fu Q."/>
            <person name="Gubbala S."/>
            <person name="Hirani K."/>
            <person name="Jayaseelan J.C."/>
            <person name="Lara F."/>
            <person name="Munidasa M."/>
            <person name="Palculict T."/>
            <person name="Patil S."/>
            <person name="Pu L.-L."/>
            <person name="Saada N."/>
            <person name="Tang L."/>
            <person name="Weissenberger G."/>
            <person name="Zhu Y."/>
            <person name="Hemphill L."/>
            <person name="Shang Y."/>
            <person name="Youmans B."/>
            <person name="Ayvaz T."/>
            <person name="Ross M."/>
            <person name="Santibanez J."/>
            <person name="Aqrawi P."/>
            <person name="Gross S."/>
            <person name="Joshi V."/>
            <person name="Fowler G."/>
            <person name="Nazareth L."/>
            <person name="Reid J."/>
            <person name="Worley K."/>
            <person name="Petrosino J."/>
            <person name="Highlander S."/>
            <person name="Gibbs R."/>
        </authorList>
    </citation>
    <scope>NUCLEOTIDE SEQUENCE [LARGE SCALE GENOMIC DNA]</scope>
    <source>
        <strain evidence="8 9">ATCC 23263</strain>
    </source>
</reference>
<comment type="catalytic activity">
    <reaction evidence="5">
        <text>L-methionyl-tRNA(fMet) + (6R)-10-formyltetrahydrofolate = N-formyl-L-methionyl-tRNA(fMet) + (6S)-5,6,7,8-tetrahydrofolate + H(+)</text>
        <dbReference type="Rhea" id="RHEA:24380"/>
        <dbReference type="Rhea" id="RHEA-COMP:9952"/>
        <dbReference type="Rhea" id="RHEA-COMP:9953"/>
        <dbReference type="ChEBI" id="CHEBI:15378"/>
        <dbReference type="ChEBI" id="CHEBI:57453"/>
        <dbReference type="ChEBI" id="CHEBI:78530"/>
        <dbReference type="ChEBI" id="CHEBI:78844"/>
        <dbReference type="ChEBI" id="CHEBI:195366"/>
        <dbReference type="EC" id="2.1.2.9"/>
    </reaction>
</comment>
<dbReference type="InterPro" id="IPR005794">
    <property type="entry name" value="Fmt"/>
</dbReference>
<gene>
    <name evidence="5 8" type="primary">fmt</name>
    <name evidence="8" type="ORF">HMP0721_0771</name>
</gene>
<sequence length="313" mass="34316">MRSRVVVMGTTDFAVPMLNRLTDSDYEVVAVVCQPDRPNGRGKKMRALPMKQRALELGLSVYQPEKIRNASAIDYLKSMRPDFFVVAAYGQILSQEVLDIPTYGCLNIHGSLLPEYRGAAPIHHAIIDGKAESGVTIMKMDLGMDTGDMLAQKIIPITDTTTVGKMHDAMAKAGADLILNVMAQIQNGTAQGIEQDSAKATYAEKIDKNTGRIDWHQSCFQILRRINGTDPWPGAWTTLDGKTFKCFLPVRLPQAEKTEVPGCIVAADENQGLVVTAGDGYLQLNEIQMPGKRRMRATDYFRGNAIAVGTVLS</sequence>
<proteinExistence type="inferred from homology"/>
<comment type="similarity">
    <text evidence="1 5">Belongs to the Fmt family.</text>
</comment>
<evidence type="ECO:0000313" key="9">
    <source>
        <dbReference type="Proteomes" id="UP000004754"/>
    </source>
</evidence>
<organism evidence="8 9">
    <name type="scientific">Pseudoramibacter alactolyticus ATCC 23263</name>
    <dbReference type="NCBI Taxonomy" id="887929"/>
    <lineage>
        <taxon>Bacteria</taxon>
        <taxon>Bacillati</taxon>
        <taxon>Bacillota</taxon>
        <taxon>Clostridia</taxon>
        <taxon>Eubacteriales</taxon>
        <taxon>Eubacteriaceae</taxon>
        <taxon>Pseudoramibacter</taxon>
    </lineage>
</organism>